<dbReference type="EMBL" id="ML170159">
    <property type="protein sequence ID" value="TDL27567.1"/>
    <property type="molecule type" value="Genomic_DNA"/>
</dbReference>
<dbReference type="STRING" id="50990.A0A4Y7QIU8"/>
<dbReference type="InterPro" id="IPR036291">
    <property type="entry name" value="NAD(P)-bd_dom_sf"/>
</dbReference>
<reference evidence="2 3" key="1">
    <citation type="submission" date="2018-06" db="EMBL/GenBank/DDBJ databases">
        <title>A transcriptomic atlas of mushroom development highlights an independent origin of complex multicellularity.</title>
        <authorList>
            <consortium name="DOE Joint Genome Institute"/>
            <person name="Krizsan K."/>
            <person name="Almasi E."/>
            <person name="Merenyi Z."/>
            <person name="Sahu N."/>
            <person name="Viragh M."/>
            <person name="Koszo T."/>
            <person name="Mondo S."/>
            <person name="Kiss B."/>
            <person name="Balint B."/>
            <person name="Kues U."/>
            <person name="Barry K."/>
            <person name="Hegedus J.C."/>
            <person name="Henrissat B."/>
            <person name="Johnson J."/>
            <person name="Lipzen A."/>
            <person name="Ohm R."/>
            <person name="Nagy I."/>
            <person name="Pangilinan J."/>
            <person name="Yan J."/>
            <person name="Xiong Y."/>
            <person name="Grigoriev I.V."/>
            <person name="Hibbett D.S."/>
            <person name="Nagy L.G."/>
        </authorList>
    </citation>
    <scope>NUCLEOTIDE SEQUENCE [LARGE SCALE GENOMIC DNA]</scope>
    <source>
        <strain evidence="2 3">SZMC22713</strain>
    </source>
</reference>
<dbReference type="InterPro" id="IPR011032">
    <property type="entry name" value="GroES-like_sf"/>
</dbReference>
<dbReference type="InterPro" id="IPR050700">
    <property type="entry name" value="YIM1/Zinc_Alcohol_DH_Fams"/>
</dbReference>
<protein>
    <submittedName>
        <fullName evidence="2">NAD(P)-binding protein</fullName>
    </submittedName>
</protein>
<evidence type="ECO:0000313" key="2">
    <source>
        <dbReference type="EMBL" id="TDL27567.1"/>
    </source>
</evidence>
<gene>
    <name evidence="2" type="ORF">BD410DRAFT_818956</name>
</gene>
<proteinExistence type="predicted"/>
<dbReference type="AlphaFoldDB" id="A0A4Y7QIU8"/>
<dbReference type="Proteomes" id="UP000294933">
    <property type="component" value="Unassembled WGS sequence"/>
</dbReference>
<sequence>MSTETTQIPQVQKVWRVVGSGLPAKALKLEEIPVPSDLQPGEVLVKIQAAALNPVGYKLMKMLPNWLAKRPHVAENDFAGVVVDANGTAFANGDEVFGWIPTDLQQKTSQGCLAQYARVPVDYFVKKPNNITPTEAAGITLTAATAYKGLVEIAQIEEGQSVFINGGSSSVGIFAIQIAKSKGCKVVASCSSKNTDFVKSLGADEVLDYKASPLSQQLTTNPPTPKFHVIFDCIGLTSPELYTKSAPYLAPNGIFVTVGFNVSSLKQVPGILRTAVNAFLIPAWLGGVKPKWKVFVVTNRKERLDDIRKLVQDGTVKPVVDSTYEFEDALKAFDKLMSERAVGKVVVNVV</sequence>
<accession>A0A4Y7QIU8</accession>
<dbReference type="Pfam" id="PF13602">
    <property type="entry name" value="ADH_zinc_N_2"/>
    <property type="match status" value="1"/>
</dbReference>
<dbReference type="Gene3D" id="3.40.50.720">
    <property type="entry name" value="NAD(P)-binding Rossmann-like Domain"/>
    <property type="match status" value="1"/>
</dbReference>
<feature type="domain" description="Enoyl reductase (ER)" evidence="1">
    <location>
        <begin position="21"/>
        <end position="347"/>
    </location>
</feature>
<name>A0A4Y7QIU8_9AGAM</name>
<dbReference type="InterPro" id="IPR013154">
    <property type="entry name" value="ADH-like_N"/>
</dbReference>
<evidence type="ECO:0000313" key="3">
    <source>
        <dbReference type="Proteomes" id="UP000294933"/>
    </source>
</evidence>
<organism evidence="2 3">
    <name type="scientific">Rickenella mellea</name>
    <dbReference type="NCBI Taxonomy" id="50990"/>
    <lineage>
        <taxon>Eukaryota</taxon>
        <taxon>Fungi</taxon>
        <taxon>Dikarya</taxon>
        <taxon>Basidiomycota</taxon>
        <taxon>Agaricomycotina</taxon>
        <taxon>Agaricomycetes</taxon>
        <taxon>Hymenochaetales</taxon>
        <taxon>Rickenellaceae</taxon>
        <taxon>Rickenella</taxon>
    </lineage>
</organism>
<dbReference type="Gene3D" id="3.90.180.10">
    <property type="entry name" value="Medium-chain alcohol dehydrogenases, catalytic domain"/>
    <property type="match status" value="1"/>
</dbReference>
<dbReference type="VEuPathDB" id="FungiDB:BD410DRAFT_818956"/>
<dbReference type="GO" id="GO:0016491">
    <property type="term" value="F:oxidoreductase activity"/>
    <property type="evidence" value="ECO:0007669"/>
    <property type="project" value="InterPro"/>
</dbReference>
<dbReference type="InterPro" id="IPR020843">
    <property type="entry name" value="ER"/>
</dbReference>
<dbReference type="SUPFAM" id="SSF50129">
    <property type="entry name" value="GroES-like"/>
    <property type="match status" value="1"/>
</dbReference>
<dbReference type="SUPFAM" id="SSF51735">
    <property type="entry name" value="NAD(P)-binding Rossmann-fold domains"/>
    <property type="match status" value="1"/>
</dbReference>
<dbReference type="Pfam" id="PF08240">
    <property type="entry name" value="ADH_N"/>
    <property type="match status" value="1"/>
</dbReference>
<dbReference type="CDD" id="cd08267">
    <property type="entry name" value="MDR1"/>
    <property type="match status" value="1"/>
</dbReference>
<dbReference type="GO" id="GO:0005739">
    <property type="term" value="C:mitochondrion"/>
    <property type="evidence" value="ECO:0007669"/>
    <property type="project" value="TreeGrafter"/>
</dbReference>
<evidence type="ECO:0000259" key="1">
    <source>
        <dbReference type="SMART" id="SM00829"/>
    </source>
</evidence>
<keyword evidence="3" id="KW-1185">Reference proteome</keyword>
<dbReference type="OrthoDB" id="3509362at2759"/>
<dbReference type="PANTHER" id="PTHR11695:SF294">
    <property type="entry name" value="RETICULON-4-INTERACTING PROTEIN 1, MITOCHONDRIAL"/>
    <property type="match status" value="1"/>
</dbReference>
<dbReference type="SMART" id="SM00829">
    <property type="entry name" value="PKS_ER"/>
    <property type="match status" value="1"/>
</dbReference>
<dbReference type="PANTHER" id="PTHR11695">
    <property type="entry name" value="ALCOHOL DEHYDROGENASE RELATED"/>
    <property type="match status" value="1"/>
</dbReference>